<comment type="similarity">
    <text evidence="1">Belongs to the ATP-dependent AMP-binding enzyme family.</text>
</comment>
<accession>A0A927IKY1</accession>
<gene>
    <name evidence="5" type="ORF">IC609_06255</name>
</gene>
<dbReference type="Pfam" id="PF13193">
    <property type="entry name" value="AMP-binding_C"/>
    <property type="match status" value="1"/>
</dbReference>
<protein>
    <submittedName>
        <fullName evidence="5">Long-chain-fatty-acid--CoA ligase</fullName>
    </submittedName>
</protein>
<keyword evidence="2 5" id="KW-0436">Ligase</keyword>
<keyword evidence="6" id="KW-1185">Reference proteome</keyword>
<dbReference type="NCBIfam" id="NF004837">
    <property type="entry name" value="PRK06187.1"/>
    <property type="match status" value="1"/>
</dbReference>
<dbReference type="Pfam" id="PF00501">
    <property type="entry name" value="AMP-binding"/>
    <property type="match status" value="1"/>
</dbReference>
<dbReference type="InterPro" id="IPR000873">
    <property type="entry name" value="AMP-dep_synth/lig_dom"/>
</dbReference>
<dbReference type="SUPFAM" id="SSF56801">
    <property type="entry name" value="Acetyl-CoA synthetase-like"/>
    <property type="match status" value="1"/>
</dbReference>
<dbReference type="PANTHER" id="PTHR43767">
    <property type="entry name" value="LONG-CHAIN-FATTY-ACID--COA LIGASE"/>
    <property type="match status" value="1"/>
</dbReference>
<dbReference type="InterPro" id="IPR042099">
    <property type="entry name" value="ANL_N_sf"/>
</dbReference>
<dbReference type="RefSeq" id="WP_191818553.1">
    <property type="nucleotide sequence ID" value="NZ_JACYFT010000001.1"/>
</dbReference>
<dbReference type="InterPro" id="IPR045851">
    <property type="entry name" value="AMP-bd_C_sf"/>
</dbReference>
<evidence type="ECO:0000313" key="5">
    <source>
        <dbReference type="EMBL" id="MBD8050138.1"/>
    </source>
</evidence>
<evidence type="ECO:0000256" key="1">
    <source>
        <dbReference type="ARBA" id="ARBA00006432"/>
    </source>
</evidence>
<evidence type="ECO:0000259" key="4">
    <source>
        <dbReference type="Pfam" id="PF13193"/>
    </source>
</evidence>
<dbReference type="Proteomes" id="UP000647424">
    <property type="component" value="Unassembled WGS sequence"/>
</dbReference>
<name>A0A927IKY1_9BURK</name>
<dbReference type="PROSITE" id="PS00455">
    <property type="entry name" value="AMP_BINDING"/>
    <property type="match status" value="1"/>
</dbReference>
<dbReference type="InterPro" id="IPR020845">
    <property type="entry name" value="AMP-binding_CS"/>
</dbReference>
<dbReference type="AlphaFoldDB" id="A0A927IKY1"/>
<evidence type="ECO:0000259" key="3">
    <source>
        <dbReference type="Pfam" id="PF00501"/>
    </source>
</evidence>
<dbReference type="PANTHER" id="PTHR43767:SF1">
    <property type="entry name" value="NONRIBOSOMAL PEPTIDE SYNTHASE PES1 (EUROFUNG)-RELATED"/>
    <property type="match status" value="1"/>
</dbReference>
<proteinExistence type="inferred from homology"/>
<evidence type="ECO:0000313" key="6">
    <source>
        <dbReference type="Proteomes" id="UP000647424"/>
    </source>
</evidence>
<comment type="caution">
    <text evidence="5">The sequence shown here is derived from an EMBL/GenBank/DDBJ whole genome shotgun (WGS) entry which is preliminary data.</text>
</comment>
<organism evidence="5 6">
    <name type="scientific">Limnohabitans radicicola</name>
    <dbReference type="NCBI Taxonomy" id="2771427"/>
    <lineage>
        <taxon>Bacteria</taxon>
        <taxon>Pseudomonadati</taxon>
        <taxon>Pseudomonadota</taxon>
        <taxon>Betaproteobacteria</taxon>
        <taxon>Burkholderiales</taxon>
        <taxon>Comamonadaceae</taxon>
        <taxon>Limnohabitans</taxon>
    </lineage>
</organism>
<sequence>MYLTAGLHRSMQRHPDKIATVTGTRRQTYRQLVDRVARTASALRALGLQPGERLSVLALNSDRMVELLLAGAWAGLVINPVNTRWTAAEVAYALNDCGASALAVDDGLMATAQAMTAPLPALRHRLYIGEAQTPAGYLPLEAQVAAAVPMEDVRSAPDTLAAIVYTGGTTGFPKGVMLSHGNLWASLLGRMAEVPNPPHYVTLLTSPMFHVAGLGRMLGQTIVGGTCVTVPSFQPQQVVEIMAREGVNDLVIVPSMLQMLLDTPGFDPQGLPKLERILWGAAPITLPLLRRALAAFPQVDFIHVYGMTETSAAVSTLPISRDPAFLESERIRSAGPAGLSAEIRIADAEGHELPAGTHGEILVRGPAVMMGYWGREEDTRKALAGGWLHTGDGGVMDEHGYLYVIDRIKDMVITGGENVYPAEVESTITSHPAVSMCAVIGLPHEKWGEAVHAVVVLKPGMQATAEELATHCRERISGYKCPKSYEFRDKLPLTAAGKVQKTELRKTAQASAGGQA</sequence>
<dbReference type="EMBL" id="JACYFT010000001">
    <property type="protein sequence ID" value="MBD8050138.1"/>
    <property type="molecule type" value="Genomic_DNA"/>
</dbReference>
<evidence type="ECO:0000256" key="2">
    <source>
        <dbReference type="ARBA" id="ARBA00022598"/>
    </source>
</evidence>
<feature type="domain" description="AMP-dependent synthetase/ligase" evidence="3">
    <location>
        <begin position="8"/>
        <end position="373"/>
    </location>
</feature>
<dbReference type="InterPro" id="IPR050237">
    <property type="entry name" value="ATP-dep_AMP-bd_enzyme"/>
</dbReference>
<dbReference type="FunFam" id="3.30.300.30:FF:000008">
    <property type="entry name" value="2,3-dihydroxybenzoate-AMP ligase"/>
    <property type="match status" value="1"/>
</dbReference>
<dbReference type="InterPro" id="IPR025110">
    <property type="entry name" value="AMP-bd_C"/>
</dbReference>
<dbReference type="Gene3D" id="3.30.300.30">
    <property type="match status" value="1"/>
</dbReference>
<dbReference type="Gene3D" id="3.40.50.12780">
    <property type="entry name" value="N-terminal domain of ligase-like"/>
    <property type="match status" value="1"/>
</dbReference>
<dbReference type="GO" id="GO:0016878">
    <property type="term" value="F:acid-thiol ligase activity"/>
    <property type="evidence" value="ECO:0007669"/>
    <property type="project" value="UniProtKB-ARBA"/>
</dbReference>
<reference evidence="5" key="1">
    <citation type="submission" date="2020-09" db="EMBL/GenBank/DDBJ databases">
        <title>Genome seq and assembly of Limnohabitants sp.</title>
        <authorList>
            <person name="Chhetri G."/>
        </authorList>
    </citation>
    <scope>NUCLEOTIDE SEQUENCE</scope>
    <source>
        <strain evidence="5">JUR4</strain>
    </source>
</reference>
<feature type="domain" description="AMP-binding enzyme C-terminal" evidence="4">
    <location>
        <begin position="423"/>
        <end position="498"/>
    </location>
</feature>